<dbReference type="PANTHER" id="PTHR22916:SF3">
    <property type="entry name" value="UDP-GLCNAC:BETAGAL BETA-1,3-N-ACETYLGLUCOSAMINYLTRANSFERASE-LIKE PROTEIN 1"/>
    <property type="match status" value="1"/>
</dbReference>
<proteinExistence type="predicted"/>
<dbReference type="InterPro" id="IPR029044">
    <property type="entry name" value="Nucleotide-diphossugar_trans"/>
</dbReference>
<dbReference type="InterPro" id="IPR001173">
    <property type="entry name" value="Glyco_trans_2-like"/>
</dbReference>
<gene>
    <name evidence="2" type="ORF">LB941_09745</name>
</gene>
<sequence length="308" mass="36870">MKTTVVMTTFNGQKYVKAQLESLYTQTYQPDEVIILDDNSEDNTVSIVEKFIRDNALSSWKISVNKENKGWRQNFMCGIWQAKGDLIFPCDQDDIWHHDKIEKMEKVMEENSQINVLVSNHRNFYDDGSKKIMPSKNNGQLEKIPLKNNCMAVIYPGCTYCIRKDLAVKSEMYYRKGYAHDDLMWRLGLFSDGLYVLREDLIDYRQHSDSTYSLETVEMKTISEKKKWIAMTQNFCFDLIRFVQDNNSSNKEKQLRILSGVQEWLDERAKLYERKKIWQAVKLIRYWGYYQRRRQYLGDWYIIFFNRK</sequence>
<accession>A0A9X2FR25</accession>
<keyword evidence="2" id="KW-0328">Glycosyltransferase</keyword>
<dbReference type="EMBL" id="JAIULA010000021">
    <property type="protein sequence ID" value="MCP0887613.1"/>
    <property type="molecule type" value="Genomic_DNA"/>
</dbReference>
<organism evidence="2 3">
    <name type="scientific">Ligilactobacillus ubinensis</name>
    <dbReference type="NCBI Taxonomy" id="2876789"/>
    <lineage>
        <taxon>Bacteria</taxon>
        <taxon>Bacillati</taxon>
        <taxon>Bacillota</taxon>
        <taxon>Bacilli</taxon>
        <taxon>Lactobacillales</taxon>
        <taxon>Lactobacillaceae</taxon>
        <taxon>Ligilactobacillus</taxon>
    </lineage>
</organism>
<comment type="caution">
    <text evidence="2">The sequence shown here is derived from an EMBL/GenBank/DDBJ whole genome shotgun (WGS) entry which is preliminary data.</text>
</comment>
<protein>
    <submittedName>
        <fullName evidence="2">Glycosyltransferase</fullName>
        <ecNumber evidence="2">2.4.-.-</ecNumber>
    </submittedName>
</protein>
<dbReference type="Proteomes" id="UP001139006">
    <property type="component" value="Unassembled WGS sequence"/>
</dbReference>
<evidence type="ECO:0000313" key="2">
    <source>
        <dbReference type="EMBL" id="MCP0887613.1"/>
    </source>
</evidence>
<reference evidence="2 3" key="1">
    <citation type="journal article" date="2023" name="Int. J. Syst. Evol. Microbiol.">
        <title>Ligilactobacillus ubinensis sp. nov., a novel species isolated from the wild ferment of a durian fruit (Durio zibethinus).</title>
        <authorList>
            <person name="Heng Y.C."/>
            <person name="Menon N."/>
            <person name="Chen B."/>
            <person name="Loo B.Z.L."/>
            <person name="Wong G.W.J."/>
            <person name="Lim A.C.H."/>
            <person name="Silvaraju S."/>
            <person name="Kittelmann S."/>
        </authorList>
    </citation>
    <scope>NUCLEOTIDE SEQUENCE [LARGE SCALE GENOMIC DNA]</scope>
    <source>
        <strain evidence="2 3">WILCCON 0076</strain>
    </source>
</reference>
<dbReference type="EC" id="2.4.-.-" evidence="2"/>
<dbReference type="PANTHER" id="PTHR22916">
    <property type="entry name" value="GLYCOSYLTRANSFERASE"/>
    <property type="match status" value="1"/>
</dbReference>
<dbReference type="RefSeq" id="WP_253361652.1">
    <property type="nucleotide sequence ID" value="NZ_JAIULA010000021.1"/>
</dbReference>
<keyword evidence="3" id="KW-1185">Reference proteome</keyword>
<evidence type="ECO:0000259" key="1">
    <source>
        <dbReference type="Pfam" id="PF00535"/>
    </source>
</evidence>
<name>A0A9X2FR25_9LACO</name>
<dbReference type="SUPFAM" id="SSF53448">
    <property type="entry name" value="Nucleotide-diphospho-sugar transferases"/>
    <property type="match status" value="1"/>
</dbReference>
<dbReference type="AlphaFoldDB" id="A0A9X2FR25"/>
<dbReference type="Gene3D" id="3.90.550.10">
    <property type="entry name" value="Spore Coat Polysaccharide Biosynthesis Protein SpsA, Chain A"/>
    <property type="match status" value="1"/>
</dbReference>
<evidence type="ECO:0000313" key="3">
    <source>
        <dbReference type="Proteomes" id="UP001139006"/>
    </source>
</evidence>
<feature type="domain" description="Glycosyltransferase 2-like" evidence="1">
    <location>
        <begin position="4"/>
        <end position="142"/>
    </location>
</feature>
<dbReference type="Pfam" id="PF00535">
    <property type="entry name" value="Glycos_transf_2"/>
    <property type="match status" value="1"/>
</dbReference>
<dbReference type="GO" id="GO:0016758">
    <property type="term" value="F:hexosyltransferase activity"/>
    <property type="evidence" value="ECO:0007669"/>
    <property type="project" value="UniProtKB-ARBA"/>
</dbReference>
<keyword evidence="2" id="KW-0808">Transferase</keyword>